<dbReference type="Pfam" id="PF13505">
    <property type="entry name" value="OMP_b-brl"/>
    <property type="match status" value="1"/>
</dbReference>
<feature type="signal peptide" evidence="2">
    <location>
        <begin position="1"/>
        <end position="19"/>
    </location>
</feature>
<evidence type="ECO:0000313" key="5">
    <source>
        <dbReference type="Proteomes" id="UP000248975"/>
    </source>
</evidence>
<evidence type="ECO:0000256" key="1">
    <source>
        <dbReference type="ARBA" id="ARBA00022729"/>
    </source>
</evidence>
<dbReference type="EMBL" id="QFQS01000001">
    <property type="protein sequence ID" value="PZQ99710.1"/>
    <property type="molecule type" value="Genomic_DNA"/>
</dbReference>
<proteinExistence type="predicted"/>
<comment type="caution">
    <text evidence="4">The sequence shown here is derived from an EMBL/GenBank/DDBJ whole genome shotgun (WGS) entry which is preliminary data.</text>
</comment>
<evidence type="ECO:0000313" key="4">
    <source>
        <dbReference type="EMBL" id="PZQ99710.1"/>
    </source>
</evidence>
<dbReference type="AlphaFoldDB" id="A0A2W5UPH7"/>
<dbReference type="Gene3D" id="2.40.160.20">
    <property type="match status" value="1"/>
</dbReference>
<evidence type="ECO:0000256" key="2">
    <source>
        <dbReference type="SAM" id="SignalP"/>
    </source>
</evidence>
<name>A0A2W5UPH7_CERSP</name>
<dbReference type="SUPFAM" id="SSF56925">
    <property type="entry name" value="OMPA-like"/>
    <property type="match status" value="1"/>
</dbReference>
<dbReference type="InterPro" id="IPR027385">
    <property type="entry name" value="Beta-barrel_OMP"/>
</dbReference>
<dbReference type="InterPro" id="IPR011250">
    <property type="entry name" value="OMP/PagP_B-barrel"/>
</dbReference>
<evidence type="ECO:0000259" key="3">
    <source>
        <dbReference type="Pfam" id="PF13505"/>
    </source>
</evidence>
<reference evidence="4 5" key="1">
    <citation type="submission" date="2017-08" db="EMBL/GenBank/DDBJ databases">
        <title>Infants hospitalized years apart are colonized by the same room-sourced microbial strains.</title>
        <authorList>
            <person name="Brooks B."/>
            <person name="Olm M.R."/>
            <person name="Firek B.A."/>
            <person name="Baker R."/>
            <person name="Thomas B.C."/>
            <person name="Morowitz M.J."/>
            <person name="Banfield J.F."/>
        </authorList>
    </citation>
    <scope>NUCLEOTIDE SEQUENCE [LARGE SCALE GENOMIC DNA]</scope>
    <source>
        <strain evidence="4">S2_003_000_R2_11</strain>
    </source>
</reference>
<protein>
    <recommendedName>
        <fullName evidence="3">Outer membrane protein beta-barrel domain-containing protein</fullName>
    </recommendedName>
</protein>
<organism evidence="4 5">
    <name type="scientific">Cereibacter sphaeroides</name>
    <name type="common">Rhodobacter sphaeroides</name>
    <dbReference type="NCBI Taxonomy" id="1063"/>
    <lineage>
        <taxon>Bacteria</taxon>
        <taxon>Pseudomonadati</taxon>
        <taxon>Pseudomonadota</taxon>
        <taxon>Alphaproteobacteria</taxon>
        <taxon>Rhodobacterales</taxon>
        <taxon>Paracoccaceae</taxon>
        <taxon>Cereibacter</taxon>
    </lineage>
</organism>
<dbReference type="Proteomes" id="UP000248975">
    <property type="component" value="Unassembled WGS sequence"/>
</dbReference>
<feature type="domain" description="Outer membrane protein beta-barrel" evidence="3">
    <location>
        <begin position="9"/>
        <end position="244"/>
    </location>
</feature>
<keyword evidence="1 2" id="KW-0732">Signal</keyword>
<gene>
    <name evidence="4" type="ORF">DI533_03380</name>
</gene>
<sequence length="244" mass="26377">MKALSYSLATLLLAGTASAQDAPDWAFKATIYGWFPGMTASIDTDFGTFESDSSASDALSDLDMVFMGTFAAQNDRLGFAADFLYTDLSQSQDTPFALYGEGTSDVKVSALSGYVLYRLTTDPKVKFDLGAGFRNFDAEYKISLSQGVLPAASQTIKGNWTDPLIAARLSVALNEKWFLAGFADYGGTGSGDQTYQFYGGVGYAFADNWSTELGYRYMSVSKELDGRDVSMDLRGPVLAVSYSF</sequence>
<accession>A0A2W5UPH7</accession>
<feature type="chain" id="PRO_5015899080" description="Outer membrane protein beta-barrel domain-containing protein" evidence="2">
    <location>
        <begin position="20"/>
        <end position="244"/>
    </location>
</feature>